<feature type="transmembrane region" description="Helical" evidence="8">
    <location>
        <begin position="209"/>
        <end position="227"/>
    </location>
</feature>
<comment type="subcellular location">
    <subcellularLocation>
        <location evidence="1">Cell membrane</location>
        <topology evidence="1">Multi-pass membrane protein</topology>
    </subcellularLocation>
</comment>
<sequence length="484" mass="52914">MTFVRTAWLTAAVALIALAVRLSHLGSAGFWFDEIFTAQLTTFRTTLGTVVSHVASDDAHPPLHYVLSWVWAHAVGAYGGAYPQVEAGLEWRMRLSSVLTGVTTAALLTWVAARRYGATAGCMAGLLAALHPMLVRQDQEFRMYPLLTLLTLVSGLLLDRALTRGTRSAWAWYAAALAALLYTHYLALFVVAAHLLLVLIRRREVNRNIWIAALGAAAYLPWLPVLLRSVTQGRNNPAVRPDTEFTMNFLVNALAWFDPDTLTTAARLLVVPLPWVLAAAGWWVLARPAGERRRDLSLVVLGAAPLLLWYLTSKGVSNMMSPRYVGFVLPFLLLSMAAAIGAARTHWRVAPGLMAAAVVLSAGTGLLRLQSTHLEPWREMAAALSLAMRPGDEVLVTSDSRATALAYYFRPPEGVTLASLEGIDAGALRAMPRVWLVTTNYRYGYGLPGEAQLRALLNDPQTRLVMQHNAHALYVRQGSGAPRH</sequence>
<evidence type="ECO:0000256" key="1">
    <source>
        <dbReference type="ARBA" id="ARBA00004651"/>
    </source>
</evidence>
<evidence type="ECO:0000256" key="6">
    <source>
        <dbReference type="ARBA" id="ARBA00022989"/>
    </source>
</evidence>
<gene>
    <name evidence="10" type="ORF">J2Y00_002035</name>
</gene>
<reference evidence="10" key="1">
    <citation type="submission" date="2023-07" db="EMBL/GenBank/DDBJ databases">
        <title>Sorghum-associated microbial communities from plants grown in Nebraska, USA.</title>
        <authorList>
            <person name="Schachtman D."/>
        </authorList>
    </citation>
    <scope>NUCLEOTIDE SEQUENCE</scope>
    <source>
        <strain evidence="10">BE330</strain>
    </source>
</reference>
<keyword evidence="5 8" id="KW-0812">Transmembrane</keyword>
<accession>A0AAE3XBJ6</accession>
<dbReference type="PANTHER" id="PTHR33908:SF3">
    <property type="entry name" value="UNDECAPRENYL PHOSPHATE-ALPHA-4-AMINO-4-DEOXY-L-ARABINOSE ARABINOSYL TRANSFERASE"/>
    <property type="match status" value="1"/>
</dbReference>
<feature type="transmembrane region" description="Helical" evidence="8">
    <location>
        <begin position="93"/>
        <end position="110"/>
    </location>
</feature>
<keyword evidence="2" id="KW-1003">Cell membrane</keyword>
<feature type="transmembrane region" description="Helical" evidence="8">
    <location>
        <begin position="170"/>
        <end position="197"/>
    </location>
</feature>
<evidence type="ECO:0000256" key="3">
    <source>
        <dbReference type="ARBA" id="ARBA00022676"/>
    </source>
</evidence>
<dbReference type="Proteomes" id="UP001185331">
    <property type="component" value="Unassembled WGS sequence"/>
</dbReference>
<evidence type="ECO:0000256" key="5">
    <source>
        <dbReference type="ARBA" id="ARBA00022692"/>
    </source>
</evidence>
<dbReference type="AlphaFoldDB" id="A0AAE3XBJ6"/>
<dbReference type="InterPro" id="IPR038731">
    <property type="entry name" value="RgtA/B/C-like"/>
</dbReference>
<feature type="domain" description="Glycosyltransferase RgtA/B/C/D-like" evidence="9">
    <location>
        <begin position="90"/>
        <end position="226"/>
    </location>
</feature>
<keyword evidence="3" id="KW-0328">Glycosyltransferase</keyword>
<dbReference type="RefSeq" id="WP_309854987.1">
    <property type="nucleotide sequence ID" value="NZ_JAVDQJ010000005.1"/>
</dbReference>
<keyword evidence="7 8" id="KW-0472">Membrane</keyword>
<evidence type="ECO:0000313" key="10">
    <source>
        <dbReference type="EMBL" id="MDR6218472.1"/>
    </source>
</evidence>
<dbReference type="GO" id="GO:0010041">
    <property type="term" value="P:response to iron(III) ion"/>
    <property type="evidence" value="ECO:0007669"/>
    <property type="project" value="TreeGrafter"/>
</dbReference>
<dbReference type="GO" id="GO:0005886">
    <property type="term" value="C:plasma membrane"/>
    <property type="evidence" value="ECO:0007669"/>
    <property type="project" value="UniProtKB-SubCell"/>
</dbReference>
<dbReference type="EMBL" id="JAVDQK010000004">
    <property type="protein sequence ID" value="MDR6218472.1"/>
    <property type="molecule type" value="Genomic_DNA"/>
</dbReference>
<feature type="transmembrane region" description="Helical" evidence="8">
    <location>
        <begin position="63"/>
        <end position="81"/>
    </location>
</feature>
<evidence type="ECO:0000256" key="2">
    <source>
        <dbReference type="ARBA" id="ARBA00022475"/>
    </source>
</evidence>
<feature type="transmembrane region" description="Helical" evidence="8">
    <location>
        <begin position="296"/>
        <end position="312"/>
    </location>
</feature>
<feature type="transmembrane region" description="Helical" evidence="8">
    <location>
        <begin position="141"/>
        <end position="158"/>
    </location>
</feature>
<evidence type="ECO:0000313" key="11">
    <source>
        <dbReference type="Proteomes" id="UP001185331"/>
    </source>
</evidence>
<dbReference type="InterPro" id="IPR050297">
    <property type="entry name" value="LipidA_mod_glycosyltrf_83"/>
</dbReference>
<evidence type="ECO:0000256" key="8">
    <source>
        <dbReference type="SAM" id="Phobius"/>
    </source>
</evidence>
<evidence type="ECO:0000256" key="7">
    <source>
        <dbReference type="ARBA" id="ARBA00023136"/>
    </source>
</evidence>
<dbReference type="GO" id="GO:0016763">
    <property type="term" value="F:pentosyltransferase activity"/>
    <property type="evidence" value="ECO:0007669"/>
    <property type="project" value="TreeGrafter"/>
</dbReference>
<proteinExistence type="predicted"/>
<feature type="transmembrane region" description="Helical" evidence="8">
    <location>
        <begin position="265"/>
        <end position="284"/>
    </location>
</feature>
<dbReference type="PANTHER" id="PTHR33908">
    <property type="entry name" value="MANNOSYLTRANSFERASE YKCB-RELATED"/>
    <property type="match status" value="1"/>
</dbReference>
<evidence type="ECO:0000256" key="4">
    <source>
        <dbReference type="ARBA" id="ARBA00022679"/>
    </source>
</evidence>
<dbReference type="Pfam" id="PF13231">
    <property type="entry name" value="PMT_2"/>
    <property type="match status" value="1"/>
</dbReference>
<organism evidence="10 11">
    <name type="scientific">Deinococcus soli</name>
    <name type="common">ex Cha et al. 2016</name>
    <dbReference type="NCBI Taxonomy" id="1309411"/>
    <lineage>
        <taxon>Bacteria</taxon>
        <taxon>Thermotogati</taxon>
        <taxon>Deinococcota</taxon>
        <taxon>Deinococci</taxon>
        <taxon>Deinococcales</taxon>
        <taxon>Deinococcaceae</taxon>
        <taxon>Deinococcus</taxon>
    </lineage>
</organism>
<keyword evidence="6 8" id="KW-1133">Transmembrane helix</keyword>
<name>A0AAE3XBJ6_9DEIO</name>
<keyword evidence="4" id="KW-0808">Transferase</keyword>
<evidence type="ECO:0000259" key="9">
    <source>
        <dbReference type="Pfam" id="PF13231"/>
    </source>
</evidence>
<comment type="caution">
    <text evidence="10">The sequence shown here is derived from an EMBL/GenBank/DDBJ whole genome shotgun (WGS) entry which is preliminary data.</text>
</comment>
<dbReference type="GO" id="GO:0009103">
    <property type="term" value="P:lipopolysaccharide biosynthetic process"/>
    <property type="evidence" value="ECO:0007669"/>
    <property type="project" value="UniProtKB-ARBA"/>
</dbReference>
<feature type="transmembrane region" description="Helical" evidence="8">
    <location>
        <begin position="324"/>
        <end position="342"/>
    </location>
</feature>
<protein>
    <submittedName>
        <fullName evidence="10">Membrane protein</fullName>
    </submittedName>
</protein>